<evidence type="ECO:0000313" key="10">
    <source>
        <dbReference type="EMBL" id="SIT68467.1"/>
    </source>
</evidence>
<comment type="similarity">
    <text evidence="7 8">Belongs to the PINc/VapC protein family.</text>
</comment>
<dbReference type="GO" id="GO:0090729">
    <property type="term" value="F:toxin activity"/>
    <property type="evidence" value="ECO:0007669"/>
    <property type="project" value="UniProtKB-KW"/>
</dbReference>
<dbReference type="RefSeq" id="WP_076755309.1">
    <property type="nucleotide sequence ID" value="NZ_CP023018.1"/>
</dbReference>
<keyword evidence="8" id="KW-0800">Toxin</keyword>
<keyword evidence="4 8" id="KW-0479">Metal-binding</keyword>
<feature type="binding site" evidence="8">
    <location>
        <position position="104"/>
    </location>
    <ligand>
        <name>Mg(2+)</name>
        <dbReference type="ChEBI" id="CHEBI:18420"/>
    </ligand>
</feature>
<evidence type="ECO:0000256" key="2">
    <source>
        <dbReference type="ARBA" id="ARBA00022649"/>
    </source>
</evidence>
<evidence type="ECO:0000256" key="5">
    <source>
        <dbReference type="ARBA" id="ARBA00022801"/>
    </source>
</evidence>
<dbReference type="InterPro" id="IPR029060">
    <property type="entry name" value="PIN-like_dom_sf"/>
</dbReference>
<keyword evidence="6 8" id="KW-0460">Magnesium</keyword>
<evidence type="ECO:0000256" key="6">
    <source>
        <dbReference type="ARBA" id="ARBA00022842"/>
    </source>
</evidence>
<accession>A0A1R3VU31</accession>
<dbReference type="HAMAP" id="MF_00265">
    <property type="entry name" value="VapC_Nob1"/>
    <property type="match status" value="1"/>
</dbReference>
<evidence type="ECO:0000256" key="1">
    <source>
        <dbReference type="ARBA" id="ARBA00001946"/>
    </source>
</evidence>
<dbReference type="EC" id="3.1.-.-" evidence="8"/>
<dbReference type="AlphaFoldDB" id="A0A1R3VU31"/>
<protein>
    <recommendedName>
        <fullName evidence="8">Ribonuclease VapC</fullName>
        <shortName evidence="8">RNase VapC</shortName>
        <ecNumber evidence="8">3.1.-.-</ecNumber>
    </recommendedName>
    <alternativeName>
        <fullName evidence="8">Toxin VapC</fullName>
    </alternativeName>
</protein>
<dbReference type="InterPro" id="IPR022907">
    <property type="entry name" value="VapC_family"/>
</dbReference>
<dbReference type="Pfam" id="PF01850">
    <property type="entry name" value="PIN"/>
    <property type="match status" value="1"/>
</dbReference>
<dbReference type="PANTHER" id="PTHR33653:SF1">
    <property type="entry name" value="RIBONUCLEASE VAPC2"/>
    <property type="match status" value="1"/>
</dbReference>
<keyword evidence="11" id="KW-1185">Reference proteome</keyword>
<dbReference type="GO" id="GO:0004540">
    <property type="term" value="F:RNA nuclease activity"/>
    <property type="evidence" value="ECO:0007669"/>
    <property type="project" value="InterPro"/>
</dbReference>
<feature type="binding site" evidence="8">
    <location>
        <position position="5"/>
    </location>
    <ligand>
        <name>Mg(2+)</name>
        <dbReference type="ChEBI" id="CHEBI:18420"/>
    </ligand>
</feature>
<evidence type="ECO:0000313" key="11">
    <source>
        <dbReference type="Proteomes" id="UP000223759"/>
    </source>
</evidence>
<evidence type="ECO:0000259" key="9">
    <source>
        <dbReference type="Pfam" id="PF01850"/>
    </source>
</evidence>
<dbReference type="GO" id="GO:0016787">
    <property type="term" value="F:hydrolase activity"/>
    <property type="evidence" value="ECO:0007669"/>
    <property type="project" value="UniProtKB-KW"/>
</dbReference>
<dbReference type="EMBL" id="FTPK01000002">
    <property type="protein sequence ID" value="SIT68467.1"/>
    <property type="molecule type" value="Genomic_DNA"/>
</dbReference>
<dbReference type="GO" id="GO:0000287">
    <property type="term" value="F:magnesium ion binding"/>
    <property type="evidence" value="ECO:0007669"/>
    <property type="project" value="UniProtKB-UniRule"/>
</dbReference>
<evidence type="ECO:0000256" key="8">
    <source>
        <dbReference type="HAMAP-Rule" id="MF_00265"/>
    </source>
</evidence>
<comment type="cofactor">
    <cofactor evidence="1 8">
        <name>Mg(2+)</name>
        <dbReference type="ChEBI" id="CHEBI:18420"/>
    </cofactor>
</comment>
<evidence type="ECO:0000256" key="7">
    <source>
        <dbReference type="ARBA" id="ARBA00038093"/>
    </source>
</evidence>
<dbReference type="CDD" id="cd18731">
    <property type="entry name" value="PIN_NgFitB-like"/>
    <property type="match status" value="1"/>
</dbReference>
<dbReference type="STRING" id="233100.SAMN05216526_0859"/>
<dbReference type="PANTHER" id="PTHR33653">
    <property type="entry name" value="RIBONUCLEASE VAPC2"/>
    <property type="match status" value="1"/>
</dbReference>
<dbReference type="Proteomes" id="UP000223759">
    <property type="component" value="Unassembled WGS sequence"/>
</dbReference>
<dbReference type="OrthoDB" id="9804823at2"/>
<name>A0A1R3VU31_9GAMM</name>
<gene>
    <name evidence="8" type="primary">vapC</name>
    <name evidence="10" type="ORF">SAMN05216526_0859</name>
</gene>
<evidence type="ECO:0000256" key="4">
    <source>
        <dbReference type="ARBA" id="ARBA00022723"/>
    </source>
</evidence>
<keyword evidence="2 8" id="KW-1277">Toxin-antitoxin system</keyword>
<dbReference type="Gene3D" id="3.40.50.1010">
    <property type="entry name" value="5'-nuclease"/>
    <property type="match status" value="1"/>
</dbReference>
<keyword evidence="5 8" id="KW-0378">Hydrolase</keyword>
<feature type="domain" description="PIN" evidence="9">
    <location>
        <begin position="2"/>
        <end position="126"/>
    </location>
</feature>
<dbReference type="InterPro" id="IPR002716">
    <property type="entry name" value="PIN_dom"/>
</dbReference>
<proteinExistence type="inferred from homology"/>
<reference evidence="10 11" key="1">
    <citation type="submission" date="2017-01" db="EMBL/GenBank/DDBJ databases">
        <authorList>
            <person name="Mah S.A."/>
            <person name="Swanson W.J."/>
            <person name="Moy G.W."/>
            <person name="Vacquier V.D."/>
        </authorList>
    </citation>
    <scope>NUCLEOTIDE SEQUENCE [LARGE SCALE GENOMIC DNA]</scope>
    <source>
        <strain evidence="10 11">M9</strain>
    </source>
</reference>
<dbReference type="SUPFAM" id="SSF88723">
    <property type="entry name" value="PIN domain-like"/>
    <property type="match status" value="1"/>
</dbReference>
<organism evidence="10 11">
    <name type="scientific">Ectothiorhodosinus mongolicus</name>
    <dbReference type="NCBI Taxonomy" id="233100"/>
    <lineage>
        <taxon>Bacteria</taxon>
        <taxon>Pseudomonadati</taxon>
        <taxon>Pseudomonadota</taxon>
        <taxon>Gammaproteobacteria</taxon>
        <taxon>Chromatiales</taxon>
        <taxon>Ectothiorhodospiraceae</taxon>
        <taxon>Ectothiorhodosinus</taxon>
    </lineage>
</organism>
<keyword evidence="3 8" id="KW-0540">Nuclease</keyword>
<dbReference type="InterPro" id="IPR050556">
    <property type="entry name" value="Type_II_TA_system_RNase"/>
</dbReference>
<sequence length="138" mass="15369">MILLDTNVLSALMQRDPDPSVLAWLNEQPAERVWITSITVFEARYGIEVLADGQRKTELAQRFDGLLQQDLENRIAVFDPRAAAYSALLAAERKSRGRPVDIRDTMIAGIAIARGATLATRNLKHFEDLPTPVVSPWA</sequence>
<comment type="function">
    <text evidence="8">Toxic component of a toxin-antitoxin (TA) system. An RNase.</text>
</comment>
<evidence type="ECO:0000256" key="3">
    <source>
        <dbReference type="ARBA" id="ARBA00022722"/>
    </source>
</evidence>